<evidence type="ECO:0000259" key="10">
    <source>
        <dbReference type="SMART" id="SM00642"/>
    </source>
</evidence>
<evidence type="ECO:0000256" key="2">
    <source>
        <dbReference type="ARBA" id="ARBA00022729"/>
    </source>
</evidence>
<evidence type="ECO:0000256" key="5">
    <source>
        <dbReference type="ARBA" id="ARBA00023295"/>
    </source>
</evidence>
<evidence type="ECO:0000256" key="7">
    <source>
        <dbReference type="ARBA" id="ARBA00024062"/>
    </source>
</evidence>
<dbReference type="Proteomes" id="UP000005388">
    <property type="component" value="Unassembled WGS sequence"/>
</dbReference>
<dbReference type="CDD" id="cd10315">
    <property type="entry name" value="CBM41_pullulanase"/>
    <property type="match status" value="1"/>
</dbReference>
<dbReference type="GO" id="GO:0005975">
    <property type="term" value="P:carbohydrate metabolic process"/>
    <property type="evidence" value="ECO:0007669"/>
    <property type="project" value="InterPro"/>
</dbReference>
<keyword evidence="5 11" id="KW-0326">Glycosidase</keyword>
<dbReference type="InterPro" id="IPR017853">
    <property type="entry name" value="GH"/>
</dbReference>
<organism evidence="11 12">
    <name type="scientific">Streptococcus urinalis 2285-97</name>
    <dbReference type="NCBI Taxonomy" id="764291"/>
    <lineage>
        <taxon>Bacteria</taxon>
        <taxon>Bacillati</taxon>
        <taxon>Bacillota</taxon>
        <taxon>Bacilli</taxon>
        <taxon>Lactobacillales</taxon>
        <taxon>Streptococcaceae</taxon>
        <taxon>Streptococcus</taxon>
    </lineage>
</organism>
<dbReference type="InterPro" id="IPR006047">
    <property type="entry name" value="GH13_cat_dom"/>
</dbReference>
<dbReference type="InterPro" id="IPR014756">
    <property type="entry name" value="Ig_E-set"/>
</dbReference>
<dbReference type="RefSeq" id="WP_006740306.1">
    <property type="nucleotide sequence ID" value="NZ_AEUZ02000001.1"/>
</dbReference>
<dbReference type="NCBIfam" id="TIGR02104">
    <property type="entry name" value="pulA_typeI"/>
    <property type="match status" value="1"/>
</dbReference>
<keyword evidence="2" id="KW-0732">Signal</keyword>
<dbReference type="SUPFAM" id="SSF81296">
    <property type="entry name" value="E set domains"/>
    <property type="match status" value="1"/>
</dbReference>
<gene>
    <name evidence="11" type="primary">pulA</name>
    <name evidence="11" type="ORF">STRUR_0905</name>
</gene>
<dbReference type="STRING" id="764291.STRUR_0905"/>
<dbReference type="SUPFAM" id="SSF49452">
    <property type="entry name" value="Starch-binding domain-like"/>
    <property type="match status" value="1"/>
</dbReference>
<dbReference type="CDD" id="cd02860">
    <property type="entry name" value="E_set_Pullulanase"/>
    <property type="match status" value="1"/>
</dbReference>
<dbReference type="PANTHER" id="PTHR43002">
    <property type="entry name" value="GLYCOGEN DEBRANCHING ENZYME"/>
    <property type="match status" value="1"/>
</dbReference>
<dbReference type="InterPro" id="IPR013784">
    <property type="entry name" value="Carb-bd-like_fold"/>
</dbReference>
<dbReference type="InterPro" id="IPR004193">
    <property type="entry name" value="Glyco_hydro_13_N"/>
</dbReference>
<dbReference type="GO" id="GO:0030246">
    <property type="term" value="F:carbohydrate binding"/>
    <property type="evidence" value="ECO:0007669"/>
    <property type="project" value="InterPro"/>
</dbReference>
<dbReference type="InterPro" id="IPR005323">
    <property type="entry name" value="CBM41_pullulanase"/>
</dbReference>
<evidence type="ECO:0000256" key="6">
    <source>
        <dbReference type="ARBA" id="ARBA00023965"/>
    </source>
</evidence>
<dbReference type="InterPro" id="IPR013783">
    <property type="entry name" value="Ig-like_fold"/>
</dbReference>
<dbReference type="Pfam" id="PF00128">
    <property type="entry name" value="Alpha-amylase"/>
    <property type="match status" value="1"/>
</dbReference>
<reference evidence="11 12" key="1">
    <citation type="journal article" date="2014" name="Int. J. Syst. Evol. Microbiol.">
        <title>Phylogenomics and the dynamic genome evolution of the genus Streptococcus.</title>
        <authorList>
            <consortium name="The Broad Institute Genome Sequencing Platform"/>
            <person name="Richards V.P."/>
            <person name="Palmer S.R."/>
            <person name="Pavinski Bitar P.D."/>
            <person name="Qin X."/>
            <person name="Weinstock G.M."/>
            <person name="Highlander S.K."/>
            <person name="Town C.D."/>
            <person name="Burne R.A."/>
            <person name="Stanhope M.J."/>
        </authorList>
    </citation>
    <scope>NUCLEOTIDE SEQUENCE [LARGE SCALE GENOMIC DNA]</scope>
    <source>
        <strain evidence="11 12">2285-97</strain>
    </source>
</reference>
<evidence type="ECO:0000256" key="4">
    <source>
        <dbReference type="ARBA" id="ARBA00022837"/>
    </source>
</evidence>
<dbReference type="Gene3D" id="2.60.40.1110">
    <property type="match status" value="1"/>
</dbReference>
<comment type="caution">
    <text evidence="11">The sequence shown here is derived from an EMBL/GenBank/DDBJ whole genome shotgun (WGS) entry which is preliminary data.</text>
</comment>
<proteinExistence type="inferred from homology"/>
<dbReference type="Gene3D" id="3.20.20.80">
    <property type="entry name" value="Glycosidases"/>
    <property type="match status" value="1"/>
</dbReference>
<name>G5KF01_9STRE</name>
<evidence type="ECO:0000256" key="9">
    <source>
        <dbReference type="ARBA" id="ARBA00031076"/>
    </source>
</evidence>
<protein>
    <recommendedName>
        <fullName evidence="7">pullulanase</fullName>
        <ecNumber evidence="7">3.2.1.41</ecNumber>
    </recommendedName>
    <alternativeName>
        <fullName evidence="8">Alpha-dextrin endo-1,6-alpha-glucosidase</fullName>
    </alternativeName>
    <alternativeName>
        <fullName evidence="9">Pullulan 6-glucanohydrolase</fullName>
    </alternativeName>
</protein>
<dbReference type="Pfam" id="PF03714">
    <property type="entry name" value="PUD"/>
    <property type="match status" value="1"/>
</dbReference>
<keyword evidence="12" id="KW-1185">Reference proteome</keyword>
<keyword evidence="3 11" id="KW-0378">Hydrolase</keyword>
<evidence type="ECO:0000256" key="8">
    <source>
        <dbReference type="ARBA" id="ARBA00029618"/>
    </source>
</evidence>
<evidence type="ECO:0000313" key="11">
    <source>
        <dbReference type="EMBL" id="EHJ57604.1"/>
    </source>
</evidence>
<dbReference type="CDD" id="cd11341">
    <property type="entry name" value="AmyAc_Pullulanase_LD-like"/>
    <property type="match status" value="1"/>
</dbReference>
<dbReference type="AlphaFoldDB" id="G5KF01"/>
<evidence type="ECO:0000256" key="3">
    <source>
        <dbReference type="ARBA" id="ARBA00022801"/>
    </source>
</evidence>
<dbReference type="SMART" id="SM00642">
    <property type="entry name" value="Aamy"/>
    <property type="match status" value="1"/>
</dbReference>
<sequence length="774" mass="89375">MFDNTVIVHFHSQHSNYFDMSIWKWRDGKMGKDAYFSRFDSFGAVANLQFPAHFTLSYAYLIIKNKDWSFKTKDFKVNRNSNPIKTEVWIVEGDETLYYSRQAAVASKYYSRFDSTAFDMAVNSKTFDKKWGFDGWLGFSYSENETQFRLWAPRAERVELLFYHSTNEEASISQVIPMARGDQYTPENHKTNTHGVWSINISGDINYQAYAYRVYHRKRTFIESRDPYAIATTANGRRSVVIDKSHLIPEGFSIKHGKEANWRLSNPNKAVIYEMQVRDFSKSKSSGVSPENRGKYLGAIEEGTRNEFGDVTCFDYVKDLGITHIQLQPVFDHHQILTEHGDYAYNWGYDPENYNVPDATFSSNPHEPATRILELKQLVQAYHDAGIGVIMDVVYNHTYSNIDSAFQLIVPDYYYRMNPDGSFQNGTGVGNETASEKEMFRKYMIDSLKYWVNEYNIDGFRFDLMGIHDVETMNLIRQEMDKIDPNILLYGEGWDMGVGLRPEDKAKKDNAWKMPRIGFFNDDQRNAIKGAEVFGELKVGFVSGASTESIVAKAILGSDELCSYQTPSQVLNYVEAHDNYNLNDLLWELHPNDSNQDHQKRVELATGMNLLMQGMSFMELGQEFLRTKCYPTGKNGHLTHEDKERAMNSYNAPDLVNQVDWNNVTTYQSSVDFVKNVIEIKSKTNLFSIEDYQTIRERVYIESAKEGSGIISWKIFDGDNTHFHFTIDGKNMKINMTAEVEYDIMNSKIKRLHKQGSTLENESTLILERKNNPM</sequence>
<evidence type="ECO:0000313" key="12">
    <source>
        <dbReference type="Proteomes" id="UP000005388"/>
    </source>
</evidence>
<dbReference type="eggNOG" id="COG1523">
    <property type="taxonomic scope" value="Bacteria"/>
</dbReference>
<dbReference type="Gene3D" id="2.60.40.10">
    <property type="entry name" value="Immunoglobulins"/>
    <property type="match status" value="1"/>
</dbReference>
<dbReference type="GO" id="GO:0051060">
    <property type="term" value="F:pullulanase activity"/>
    <property type="evidence" value="ECO:0007669"/>
    <property type="project" value="UniProtKB-EC"/>
</dbReference>
<feature type="domain" description="Glycosyl hydrolase family 13 catalytic" evidence="10">
    <location>
        <begin position="274"/>
        <end position="681"/>
    </location>
</feature>
<dbReference type="EMBL" id="AEUZ02000001">
    <property type="protein sequence ID" value="EHJ57604.1"/>
    <property type="molecule type" value="Genomic_DNA"/>
</dbReference>
<dbReference type="Pfam" id="PF02922">
    <property type="entry name" value="CBM_48"/>
    <property type="match status" value="1"/>
</dbReference>
<dbReference type="SUPFAM" id="SSF51445">
    <property type="entry name" value="(Trans)glycosidases"/>
    <property type="match status" value="1"/>
</dbReference>
<comment type="similarity">
    <text evidence="1">Belongs to the glycosyl hydrolase 13 family.</text>
</comment>
<dbReference type="InterPro" id="IPR011840">
    <property type="entry name" value="PulA_typeI"/>
</dbReference>
<comment type="catalytic activity">
    <reaction evidence="6">
        <text>Hydrolysis of (1-&gt;6)-alpha-D-glucosidic linkages in pullulan, amylopectin and glycogen, and in the alpha- and beta-limit dextrins of amylopectin and glycogen.</text>
        <dbReference type="EC" id="3.2.1.41"/>
    </reaction>
</comment>
<keyword evidence="4" id="KW-0106">Calcium</keyword>
<dbReference type="EC" id="3.2.1.41" evidence="7"/>
<accession>G5KF01</accession>
<evidence type="ECO:0000256" key="1">
    <source>
        <dbReference type="ARBA" id="ARBA00008061"/>
    </source>
</evidence>